<dbReference type="RefSeq" id="WP_011995391.1">
    <property type="nucleotide sequence ID" value="NC_009719.1"/>
</dbReference>
<dbReference type="PANTHER" id="PTHR31793:SF2">
    <property type="entry name" value="BLR1345 PROTEIN"/>
    <property type="match status" value="1"/>
</dbReference>
<dbReference type="InterPro" id="IPR029069">
    <property type="entry name" value="HotDog_dom_sf"/>
</dbReference>
<dbReference type="eggNOG" id="COG0824">
    <property type="taxonomic scope" value="Bacteria"/>
</dbReference>
<dbReference type="HOGENOM" id="CLU_868277_0_0_5"/>
<dbReference type="Pfam" id="PF13279">
    <property type="entry name" value="4HBT_2"/>
    <property type="match status" value="2"/>
</dbReference>
<evidence type="ECO:0000313" key="2">
    <source>
        <dbReference type="Proteomes" id="UP000006377"/>
    </source>
</evidence>
<dbReference type="GO" id="GO:0047617">
    <property type="term" value="F:fatty acyl-CoA hydrolase activity"/>
    <property type="evidence" value="ECO:0007669"/>
    <property type="project" value="TreeGrafter"/>
</dbReference>
<accession>A7HQB7</accession>
<dbReference type="Proteomes" id="UP000006377">
    <property type="component" value="Chromosome"/>
</dbReference>
<sequence length="306" mass="33513">MSEMIEVARSSVQTWECDQMGHMNVQFYVEKAGSGLAALALALGLGPRNARNEGARLQVSDHHVRFLREQRPGAPFFLRAGVLEVRDFGLRVYEEMVNTVSGEPAATFIAEVQWVDDESRELKPLPAKAKAAAKALIVALPAHGAPRGLEIYEPRPAPKLKEADAMGMVRTWQGEVDAARCDTQGFLSVRHFMGIVSDGIPNLLAQTSGSDRSKTPTIGGAALEYRFVYRRYPRVGDLLTLRSGLKQVGPKTYTWCHWLFDLESGQSVATAEAVAIALDLTTRKSIPIPDEMRANLEALVIEGLGV</sequence>
<dbReference type="KEGG" id="pla:Plav_0477"/>
<dbReference type="InterPro" id="IPR050563">
    <property type="entry name" value="4-hydroxybenzoyl-CoA_TE"/>
</dbReference>
<evidence type="ECO:0000313" key="1">
    <source>
        <dbReference type="EMBL" id="ABS62100.1"/>
    </source>
</evidence>
<protein>
    <recommendedName>
        <fullName evidence="3">Thioesterase-like protein</fullName>
    </recommendedName>
</protein>
<gene>
    <name evidence="1" type="ordered locus">Plav_0477</name>
</gene>
<dbReference type="AlphaFoldDB" id="A7HQB7"/>
<organism evidence="1 2">
    <name type="scientific">Parvibaculum lavamentivorans (strain DS-1 / DSM 13023 / NCIMB 13966)</name>
    <dbReference type="NCBI Taxonomy" id="402881"/>
    <lineage>
        <taxon>Bacteria</taxon>
        <taxon>Pseudomonadati</taxon>
        <taxon>Pseudomonadota</taxon>
        <taxon>Alphaproteobacteria</taxon>
        <taxon>Hyphomicrobiales</taxon>
        <taxon>Parvibaculaceae</taxon>
        <taxon>Parvibaculum</taxon>
    </lineage>
</organism>
<dbReference type="OrthoDB" id="7597365at2"/>
<dbReference type="SUPFAM" id="SSF54637">
    <property type="entry name" value="Thioesterase/thiol ester dehydrase-isomerase"/>
    <property type="match status" value="2"/>
</dbReference>
<dbReference type="STRING" id="402881.Plav_0477"/>
<keyword evidence="2" id="KW-1185">Reference proteome</keyword>
<name>A7HQB7_PARL1</name>
<dbReference type="PANTHER" id="PTHR31793">
    <property type="entry name" value="4-HYDROXYBENZOYL-COA THIOESTERASE FAMILY MEMBER"/>
    <property type="match status" value="1"/>
</dbReference>
<reference evidence="1 2" key="1">
    <citation type="journal article" date="2011" name="Stand. Genomic Sci.">
        <title>Complete genome sequence of Parvibaculum lavamentivorans type strain (DS-1(T)).</title>
        <authorList>
            <person name="Schleheck D."/>
            <person name="Weiss M."/>
            <person name="Pitluck S."/>
            <person name="Bruce D."/>
            <person name="Land M.L."/>
            <person name="Han S."/>
            <person name="Saunders E."/>
            <person name="Tapia R."/>
            <person name="Detter C."/>
            <person name="Brettin T."/>
            <person name="Han J."/>
            <person name="Woyke T."/>
            <person name="Goodwin L."/>
            <person name="Pennacchio L."/>
            <person name="Nolan M."/>
            <person name="Cook A.M."/>
            <person name="Kjelleberg S."/>
            <person name="Thomas T."/>
        </authorList>
    </citation>
    <scope>NUCLEOTIDE SEQUENCE [LARGE SCALE GENOMIC DNA]</scope>
    <source>
        <strain evidence="2">DS-1 / DSM 13023 / NCIMB 13966</strain>
    </source>
</reference>
<evidence type="ECO:0008006" key="3">
    <source>
        <dbReference type="Google" id="ProtNLM"/>
    </source>
</evidence>
<proteinExistence type="predicted"/>
<dbReference type="EMBL" id="CP000774">
    <property type="protein sequence ID" value="ABS62100.1"/>
    <property type="molecule type" value="Genomic_DNA"/>
</dbReference>
<dbReference type="Gene3D" id="3.10.129.10">
    <property type="entry name" value="Hotdog Thioesterase"/>
    <property type="match status" value="2"/>
</dbReference>